<sequence>MAPKDTELYDLLGVSPEATDLELKKAYRKLAIKWHPDKNPSPEAEEKFKDIGEAYQILSNPDTRAFYDKVGKAGMTQPEAGMEDPQEIFSKLFGGEAFHDYIGEISLVKDFTSTMDAVMTDEEKAEMEAAKAAGESAAAAEDAAATPVAGASASASVPASGDDKASDHSVPASSGASFATGTTAATAGPGPAKADDASSTTSGHLNKHNPNVAAANAAKAESDKKGKQKLSPEQKAKLEELDNKKEEERKKRIDELTQKLIQRIRPFVEAKHPGDANDPETKAFEQKVAVEAEDLKLESFGVEILHTISGVYITRAGNFVKSKKFFGGGFIGRLKEKGGMVKEGWGLLGSAIGVQSAMQEMERLEAKGTATPDEIAALAEELSGKMLLTTWRATRWEILNILGPVVDNVLYEPGISKDTALRRAKAILTIGGIFKNVQPDEGDDERRELERLVQEAANKKKKTKKVSPKGTPAPPSPAPVEA</sequence>
<gene>
    <name evidence="4" type="ORF">EHS24_009457</name>
</gene>
<protein>
    <recommendedName>
        <fullName evidence="3">J domain-containing protein</fullName>
    </recommendedName>
</protein>
<feature type="domain" description="J" evidence="3">
    <location>
        <begin position="7"/>
        <end position="71"/>
    </location>
</feature>
<dbReference type="CDD" id="cd06257">
    <property type="entry name" value="DnaJ"/>
    <property type="match status" value="1"/>
</dbReference>
<dbReference type="SMART" id="SM00271">
    <property type="entry name" value="DnaJ"/>
    <property type="match status" value="1"/>
</dbReference>
<organism evidence="4 5">
    <name type="scientific">Apiotrichum porosum</name>
    <dbReference type="NCBI Taxonomy" id="105984"/>
    <lineage>
        <taxon>Eukaryota</taxon>
        <taxon>Fungi</taxon>
        <taxon>Dikarya</taxon>
        <taxon>Basidiomycota</taxon>
        <taxon>Agaricomycotina</taxon>
        <taxon>Tremellomycetes</taxon>
        <taxon>Trichosporonales</taxon>
        <taxon>Trichosporonaceae</taxon>
        <taxon>Apiotrichum</taxon>
    </lineage>
</organism>
<dbReference type="PANTHER" id="PTHR45006:SF1">
    <property type="entry name" value="DNAJ-LIKE PROTEIN 1"/>
    <property type="match status" value="1"/>
</dbReference>
<keyword evidence="1" id="KW-0143">Chaperone</keyword>
<dbReference type="RefSeq" id="XP_028474906.1">
    <property type="nucleotide sequence ID" value="XM_028624738.1"/>
</dbReference>
<feature type="compositionally biased region" description="Low complexity" evidence="2">
    <location>
        <begin position="171"/>
        <end position="192"/>
    </location>
</feature>
<feature type="compositionally biased region" description="Basic and acidic residues" evidence="2">
    <location>
        <begin position="444"/>
        <end position="453"/>
    </location>
</feature>
<evidence type="ECO:0000256" key="2">
    <source>
        <dbReference type="SAM" id="MobiDB-lite"/>
    </source>
</evidence>
<feature type="compositionally biased region" description="Low complexity" evidence="2">
    <location>
        <begin position="208"/>
        <end position="219"/>
    </location>
</feature>
<reference evidence="4 5" key="1">
    <citation type="submission" date="2018-11" db="EMBL/GenBank/DDBJ databases">
        <title>Genome sequence of Apiotrichum porosum DSM 27194.</title>
        <authorList>
            <person name="Aliyu H."/>
            <person name="Gorte O."/>
            <person name="Ochsenreither K."/>
        </authorList>
    </citation>
    <scope>NUCLEOTIDE SEQUENCE [LARGE SCALE GENOMIC DNA]</scope>
    <source>
        <strain evidence="4 5">DSM 27194</strain>
    </source>
</reference>
<dbReference type="Pfam" id="PF14308">
    <property type="entry name" value="DnaJ-X"/>
    <property type="match status" value="1"/>
</dbReference>
<keyword evidence="5" id="KW-1185">Reference proteome</keyword>
<dbReference type="GO" id="GO:0016558">
    <property type="term" value="P:protein import into peroxisome matrix"/>
    <property type="evidence" value="ECO:0007669"/>
    <property type="project" value="TreeGrafter"/>
</dbReference>
<dbReference type="PROSITE" id="PS00636">
    <property type="entry name" value="DNAJ_1"/>
    <property type="match status" value="1"/>
</dbReference>
<feature type="compositionally biased region" description="Pro residues" evidence="2">
    <location>
        <begin position="471"/>
        <end position="482"/>
    </location>
</feature>
<accession>A0A427XM57</accession>
<evidence type="ECO:0000313" key="5">
    <source>
        <dbReference type="Proteomes" id="UP000279236"/>
    </source>
</evidence>
<dbReference type="InterPro" id="IPR018253">
    <property type="entry name" value="DnaJ_domain_CS"/>
</dbReference>
<dbReference type="Gene3D" id="1.10.287.110">
    <property type="entry name" value="DnaJ domain"/>
    <property type="match status" value="1"/>
</dbReference>
<dbReference type="PRINTS" id="PR00625">
    <property type="entry name" value="JDOMAIN"/>
</dbReference>
<proteinExistence type="predicted"/>
<dbReference type="FunFam" id="1.10.287.110:FF:000028">
    <property type="entry name" value="DnaJ domain protein"/>
    <property type="match status" value="1"/>
</dbReference>
<dbReference type="Proteomes" id="UP000279236">
    <property type="component" value="Unassembled WGS sequence"/>
</dbReference>
<dbReference type="InterPro" id="IPR001623">
    <property type="entry name" value="DnaJ_domain"/>
</dbReference>
<evidence type="ECO:0000313" key="4">
    <source>
        <dbReference type="EMBL" id="RSH79797.1"/>
    </source>
</evidence>
<feature type="region of interest" description="Disordered" evidence="2">
    <location>
        <begin position="153"/>
        <end position="250"/>
    </location>
</feature>
<evidence type="ECO:0000259" key="3">
    <source>
        <dbReference type="PROSITE" id="PS50076"/>
    </source>
</evidence>
<dbReference type="InterPro" id="IPR036869">
    <property type="entry name" value="J_dom_sf"/>
</dbReference>
<dbReference type="GeneID" id="39594000"/>
<dbReference type="Pfam" id="PF00226">
    <property type="entry name" value="DnaJ"/>
    <property type="match status" value="1"/>
</dbReference>
<dbReference type="InterPro" id="IPR052814">
    <property type="entry name" value="Peroxisomal_DnaJ"/>
</dbReference>
<feature type="region of interest" description="Disordered" evidence="2">
    <location>
        <begin position="437"/>
        <end position="482"/>
    </location>
</feature>
<dbReference type="AlphaFoldDB" id="A0A427XM57"/>
<comment type="caution">
    <text evidence="4">The sequence shown here is derived from an EMBL/GenBank/DDBJ whole genome shotgun (WGS) entry which is preliminary data.</text>
</comment>
<evidence type="ECO:0000256" key="1">
    <source>
        <dbReference type="ARBA" id="ARBA00023186"/>
    </source>
</evidence>
<dbReference type="STRING" id="105984.A0A427XM57"/>
<dbReference type="PROSITE" id="PS50076">
    <property type="entry name" value="DNAJ_2"/>
    <property type="match status" value="1"/>
</dbReference>
<dbReference type="SUPFAM" id="SSF46565">
    <property type="entry name" value="Chaperone J-domain"/>
    <property type="match status" value="1"/>
</dbReference>
<name>A0A427XM57_9TREE</name>
<dbReference type="GO" id="GO:0005829">
    <property type="term" value="C:cytosol"/>
    <property type="evidence" value="ECO:0007669"/>
    <property type="project" value="TreeGrafter"/>
</dbReference>
<dbReference type="OrthoDB" id="552049at2759"/>
<feature type="compositionally biased region" description="Basic and acidic residues" evidence="2">
    <location>
        <begin position="220"/>
        <end position="250"/>
    </location>
</feature>
<dbReference type="PANTHER" id="PTHR45006">
    <property type="entry name" value="DNAJ-LIKE PROTEIN 1"/>
    <property type="match status" value="1"/>
</dbReference>
<dbReference type="InterPro" id="IPR026894">
    <property type="entry name" value="DnaJ_X"/>
</dbReference>
<dbReference type="EMBL" id="RSCE01000009">
    <property type="protein sequence ID" value="RSH79797.1"/>
    <property type="molecule type" value="Genomic_DNA"/>
</dbReference>